<dbReference type="AlphaFoldDB" id="A0AAW1PYE8"/>
<dbReference type="CDD" id="cd04301">
    <property type="entry name" value="NAT_SF"/>
    <property type="match status" value="1"/>
</dbReference>
<evidence type="ECO:0000313" key="2">
    <source>
        <dbReference type="EMBL" id="KAK9814401.1"/>
    </source>
</evidence>
<comment type="caution">
    <text evidence="2">The sequence shown here is derived from an EMBL/GenBank/DDBJ whole genome shotgun (WGS) entry which is preliminary data.</text>
</comment>
<protein>
    <recommendedName>
        <fullName evidence="1">N-acetyltransferase domain-containing protein</fullName>
    </recommendedName>
</protein>
<dbReference type="PANTHER" id="PTHR42919">
    <property type="entry name" value="N-ALPHA-ACETYLTRANSFERASE"/>
    <property type="match status" value="1"/>
</dbReference>
<evidence type="ECO:0000313" key="3">
    <source>
        <dbReference type="Proteomes" id="UP001489004"/>
    </source>
</evidence>
<keyword evidence="3" id="KW-1185">Reference proteome</keyword>
<dbReference type="GO" id="GO:0008080">
    <property type="term" value="F:N-acetyltransferase activity"/>
    <property type="evidence" value="ECO:0007669"/>
    <property type="project" value="TreeGrafter"/>
</dbReference>
<dbReference type="PANTHER" id="PTHR42919:SF20">
    <property type="entry name" value="GCN5-RELATED N-ACETYLTRANSFERASE 10, CHLOROPLASTIC"/>
    <property type="match status" value="1"/>
</dbReference>
<name>A0AAW1PYE8_9CHLO</name>
<dbReference type="GO" id="GO:0007064">
    <property type="term" value="P:mitotic sister chromatid cohesion"/>
    <property type="evidence" value="ECO:0007669"/>
    <property type="project" value="TreeGrafter"/>
</dbReference>
<dbReference type="Gene3D" id="3.40.630.30">
    <property type="match status" value="1"/>
</dbReference>
<dbReference type="SUPFAM" id="SSF55729">
    <property type="entry name" value="Acyl-CoA N-acyltransferases (Nat)"/>
    <property type="match status" value="1"/>
</dbReference>
<accession>A0AAW1PYE8</accession>
<dbReference type="PROSITE" id="PS51186">
    <property type="entry name" value="GNAT"/>
    <property type="match status" value="1"/>
</dbReference>
<evidence type="ECO:0000259" key="1">
    <source>
        <dbReference type="PROSITE" id="PS51186"/>
    </source>
</evidence>
<dbReference type="InterPro" id="IPR000182">
    <property type="entry name" value="GNAT_dom"/>
</dbReference>
<sequence>MHQARTPVLQPQVAEETYVRGCRAHGPARGSVPAVSGRGTLAVIGTLDVSGHDASRPFWGGEKVAYISTLCVAEATKRQGVGSALVQGARKLARRWGARRLQLHVFGSDTVARSFYARSGFVEVTEGELSTFANERTLLLEDTLLTGND</sequence>
<proteinExistence type="predicted"/>
<reference evidence="2 3" key="1">
    <citation type="journal article" date="2024" name="Nat. Commun.">
        <title>Phylogenomics reveals the evolutionary origins of lichenization in chlorophyte algae.</title>
        <authorList>
            <person name="Puginier C."/>
            <person name="Libourel C."/>
            <person name="Otte J."/>
            <person name="Skaloud P."/>
            <person name="Haon M."/>
            <person name="Grisel S."/>
            <person name="Petersen M."/>
            <person name="Berrin J.G."/>
            <person name="Delaux P.M."/>
            <person name="Dal Grande F."/>
            <person name="Keller J."/>
        </authorList>
    </citation>
    <scope>NUCLEOTIDE SEQUENCE [LARGE SCALE GENOMIC DNA]</scope>
    <source>
        <strain evidence="2 3">SAG 2043</strain>
    </source>
</reference>
<organism evidence="2 3">
    <name type="scientific">[Myrmecia] bisecta</name>
    <dbReference type="NCBI Taxonomy" id="41462"/>
    <lineage>
        <taxon>Eukaryota</taxon>
        <taxon>Viridiplantae</taxon>
        <taxon>Chlorophyta</taxon>
        <taxon>core chlorophytes</taxon>
        <taxon>Trebouxiophyceae</taxon>
        <taxon>Trebouxiales</taxon>
        <taxon>Trebouxiaceae</taxon>
        <taxon>Myrmecia</taxon>
    </lineage>
</organism>
<dbReference type="InterPro" id="IPR051556">
    <property type="entry name" value="N-term/lysine_N-AcTrnsfr"/>
</dbReference>
<gene>
    <name evidence="2" type="ORF">WJX72_005357</name>
</gene>
<dbReference type="InterPro" id="IPR016181">
    <property type="entry name" value="Acyl_CoA_acyltransferase"/>
</dbReference>
<dbReference type="EMBL" id="JALJOR010000007">
    <property type="protein sequence ID" value="KAK9814401.1"/>
    <property type="molecule type" value="Genomic_DNA"/>
</dbReference>
<dbReference type="Pfam" id="PF00583">
    <property type="entry name" value="Acetyltransf_1"/>
    <property type="match status" value="1"/>
</dbReference>
<feature type="domain" description="N-acetyltransferase" evidence="1">
    <location>
        <begin position="1"/>
        <end position="141"/>
    </location>
</feature>
<dbReference type="GO" id="GO:0031415">
    <property type="term" value="C:NatA complex"/>
    <property type="evidence" value="ECO:0007669"/>
    <property type="project" value="TreeGrafter"/>
</dbReference>
<dbReference type="Proteomes" id="UP001489004">
    <property type="component" value="Unassembled WGS sequence"/>
</dbReference>